<dbReference type="GO" id="GO:0006355">
    <property type="term" value="P:regulation of DNA-templated transcription"/>
    <property type="evidence" value="ECO:0007669"/>
    <property type="project" value="TreeGrafter"/>
</dbReference>
<feature type="domain" description="CCT" evidence="5">
    <location>
        <begin position="351"/>
        <end position="393"/>
    </location>
</feature>
<dbReference type="InterPro" id="IPR052453">
    <property type="entry name" value="CONSTANS-like_ZF"/>
</dbReference>
<proteinExistence type="predicted"/>
<dbReference type="PANTHER" id="PTHR31874:SF25">
    <property type="entry name" value="CCT MOTIF FAMILY PROTEIN"/>
    <property type="match status" value="1"/>
</dbReference>
<gene>
    <name evidence="6" type="ORF">TorRG33x02_087520</name>
</gene>
<evidence type="ECO:0000259" key="5">
    <source>
        <dbReference type="PROSITE" id="PS51017"/>
    </source>
</evidence>
<name>A0A2P5FBQ7_TREOI</name>
<reference evidence="7" key="1">
    <citation type="submission" date="2016-06" db="EMBL/GenBank/DDBJ databases">
        <title>Parallel loss of symbiosis genes in relatives of nitrogen-fixing non-legume Parasponia.</title>
        <authorList>
            <person name="Van Velzen R."/>
            <person name="Holmer R."/>
            <person name="Bu F."/>
            <person name="Rutten L."/>
            <person name="Van Zeijl A."/>
            <person name="Liu W."/>
            <person name="Santuari L."/>
            <person name="Cao Q."/>
            <person name="Sharma T."/>
            <person name="Shen D."/>
            <person name="Roswanjaya Y."/>
            <person name="Wardhani T."/>
            <person name="Kalhor M.S."/>
            <person name="Jansen J."/>
            <person name="Van den Hoogen J."/>
            <person name="Gungor B."/>
            <person name="Hartog M."/>
            <person name="Hontelez J."/>
            <person name="Verver J."/>
            <person name="Yang W.-C."/>
            <person name="Schijlen E."/>
            <person name="Repin R."/>
            <person name="Schilthuizen M."/>
            <person name="Schranz E."/>
            <person name="Heidstra R."/>
            <person name="Miyata K."/>
            <person name="Fedorova E."/>
            <person name="Kohlen W."/>
            <person name="Bisseling T."/>
            <person name="Smit S."/>
            <person name="Geurts R."/>
        </authorList>
    </citation>
    <scope>NUCLEOTIDE SEQUENCE [LARGE SCALE GENOMIC DNA]</scope>
    <source>
        <strain evidence="7">cv. RG33-2</strain>
    </source>
</reference>
<evidence type="ECO:0000313" key="7">
    <source>
        <dbReference type="Proteomes" id="UP000237000"/>
    </source>
</evidence>
<accession>A0A2P5FBQ7</accession>
<dbReference type="OrthoDB" id="153872at2759"/>
<evidence type="ECO:0000256" key="2">
    <source>
        <dbReference type="ARBA" id="ARBA00023242"/>
    </source>
</evidence>
<dbReference type="GO" id="GO:0005634">
    <property type="term" value="C:nucleus"/>
    <property type="evidence" value="ECO:0007669"/>
    <property type="project" value="UniProtKB-SubCell"/>
</dbReference>
<dbReference type="EMBL" id="JXTC01000045">
    <property type="protein sequence ID" value="PON95230.1"/>
    <property type="molecule type" value="Genomic_DNA"/>
</dbReference>
<evidence type="ECO:0000256" key="4">
    <source>
        <dbReference type="SAM" id="MobiDB-lite"/>
    </source>
</evidence>
<sequence>MCNKNNRLRPPRNRKRTRTRTRSLRKNDVVQRVRPPLKGVLPPARRSRTKTRKPKYLSLRLQLSKETTETETDAAVRTPSSEITEMTSSSSRHHQLNLFPLHPENLLFDDDDDDRHAATAADDNVAMLFHSDGGASLNGLLPTAAVATTMSSEEADSMSYPAALGVGRRRRFDREYGYLSEEEDRYYVDGGVDGRRSSMNSLVRTAMRNRERDRSEEKWVSYSEVVEEVTSSSCSTEILGKNKNKKKKKLLETTSFQHQNNNTSSSGGTNLALKLDYQEILKAWSDKGSLYIQGDSPQTVPDLHDNTTHGLIDGWGSAGNLWKVPEGEGNVNSLKIKEEVVSKDSWKMGQREASVLRYKEKRQSRLFSKRIRYEVRKLNAEKRPRMKGRFVKIS</sequence>
<dbReference type="Pfam" id="PF06203">
    <property type="entry name" value="CCT"/>
    <property type="match status" value="1"/>
</dbReference>
<protein>
    <submittedName>
        <fullName evidence="6">CCT domain containing protein</fullName>
    </submittedName>
</protein>
<dbReference type="STRING" id="63057.A0A2P5FBQ7"/>
<dbReference type="PANTHER" id="PTHR31874">
    <property type="entry name" value="CCT MOTIF FAMILY PROTEIN, EXPRESSED"/>
    <property type="match status" value="1"/>
</dbReference>
<keyword evidence="2 3" id="KW-0539">Nucleus</keyword>
<evidence type="ECO:0000313" key="6">
    <source>
        <dbReference type="EMBL" id="PON95230.1"/>
    </source>
</evidence>
<evidence type="ECO:0000256" key="1">
    <source>
        <dbReference type="ARBA" id="ARBA00004123"/>
    </source>
</evidence>
<dbReference type="InParanoid" id="A0A2P5FBQ7"/>
<dbReference type="PROSITE" id="PS51017">
    <property type="entry name" value="CCT"/>
    <property type="match status" value="1"/>
</dbReference>
<dbReference type="Proteomes" id="UP000237000">
    <property type="component" value="Unassembled WGS sequence"/>
</dbReference>
<dbReference type="InterPro" id="IPR010402">
    <property type="entry name" value="CCT_domain"/>
</dbReference>
<feature type="compositionally biased region" description="Basic residues" evidence="4">
    <location>
        <begin position="1"/>
        <end position="24"/>
    </location>
</feature>
<feature type="region of interest" description="Disordered" evidence="4">
    <location>
        <begin position="1"/>
        <end position="28"/>
    </location>
</feature>
<organism evidence="6 7">
    <name type="scientific">Trema orientale</name>
    <name type="common">Charcoal tree</name>
    <name type="synonym">Celtis orientalis</name>
    <dbReference type="NCBI Taxonomy" id="63057"/>
    <lineage>
        <taxon>Eukaryota</taxon>
        <taxon>Viridiplantae</taxon>
        <taxon>Streptophyta</taxon>
        <taxon>Embryophyta</taxon>
        <taxon>Tracheophyta</taxon>
        <taxon>Spermatophyta</taxon>
        <taxon>Magnoliopsida</taxon>
        <taxon>eudicotyledons</taxon>
        <taxon>Gunneridae</taxon>
        <taxon>Pentapetalae</taxon>
        <taxon>rosids</taxon>
        <taxon>fabids</taxon>
        <taxon>Rosales</taxon>
        <taxon>Cannabaceae</taxon>
        <taxon>Trema</taxon>
    </lineage>
</organism>
<dbReference type="AlphaFoldDB" id="A0A2P5FBQ7"/>
<keyword evidence="7" id="KW-1185">Reference proteome</keyword>
<comment type="subcellular location">
    <subcellularLocation>
        <location evidence="1 3">Nucleus</location>
    </subcellularLocation>
</comment>
<evidence type="ECO:0000256" key="3">
    <source>
        <dbReference type="PROSITE-ProRule" id="PRU00357"/>
    </source>
</evidence>
<comment type="caution">
    <text evidence="6">The sequence shown here is derived from an EMBL/GenBank/DDBJ whole genome shotgun (WGS) entry which is preliminary data.</text>
</comment>